<dbReference type="InterPro" id="IPR002876">
    <property type="entry name" value="Transcrip_reg_TACO1-like"/>
</dbReference>
<feature type="domain" description="TACO1/YebC-like second and third" evidence="3">
    <location>
        <begin position="108"/>
        <end position="264"/>
    </location>
</feature>
<dbReference type="Gene3D" id="3.30.70.980">
    <property type="match status" value="2"/>
</dbReference>
<dbReference type="InterPro" id="IPR017856">
    <property type="entry name" value="Integrase-like_N"/>
</dbReference>
<protein>
    <recommendedName>
        <fullName evidence="7">Transcriptional regulatory protein</fullName>
    </recommendedName>
</protein>
<dbReference type="HOGENOM" id="CLU_062974_1_0_1"/>
<dbReference type="GeneID" id="11502312"/>
<name>G8ZTD3_TORDE</name>
<evidence type="ECO:0000259" key="3">
    <source>
        <dbReference type="Pfam" id="PF01709"/>
    </source>
</evidence>
<keyword evidence="6" id="KW-1185">Reference proteome</keyword>
<dbReference type="PANTHER" id="PTHR12532:SF0">
    <property type="entry name" value="TRANSLATIONAL ACTIVATOR OF CYTOCHROME C OXIDASE 1"/>
    <property type="match status" value="1"/>
</dbReference>
<sequence>MSRSVVQFKAIARGFSTRSSVVWSGHNKWSTIKHDKAKNDAERNKLFSKFAQRISLAVKAGGGIDPQLNIRLATAIEQASKNNVTKKVIENAIKKGSGQSTKGQGTTETCMYEGMGPGGVAFVVEALTDNKNRTVGLVRSAFTKAQGSMTPTLYFFDRRGYVVVRPPEELGEDQLFDQVLELEGVEDLETLPDGSVEVVTDPQSANSVAAALKDKQYTLVEVGVEHVPKDDMCVTADPETQQRIDKFLAVLGEIEDITDVYHNLSEPL</sequence>
<dbReference type="FunFam" id="1.10.10.200:FF:000002">
    <property type="entry name" value="Probable transcriptional regulatory protein CLM62_37755"/>
    <property type="match status" value="1"/>
</dbReference>
<gene>
    <name evidence="5" type="primary">TDEL0D02930</name>
    <name evidence="5" type="ORF">TDEL_0D02930</name>
</gene>
<evidence type="ECO:0000256" key="2">
    <source>
        <dbReference type="ARBA" id="ARBA00008724"/>
    </source>
</evidence>
<dbReference type="GO" id="GO:0032543">
    <property type="term" value="P:mitochondrial translation"/>
    <property type="evidence" value="ECO:0007669"/>
    <property type="project" value="EnsemblFungi"/>
</dbReference>
<dbReference type="RefSeq" id="XP_003681088.1">
    <property type="nucleotide sequence ID" value="XM_003681040.1"/>
</dbReference>
<dbReference type="SUPFAM" id="SSF75625">
    <property type="entry name" value="YebC-like"/>
    <property type="match status" value="1"/>
</dbReference>
<dbReference type="InterPro" id="IPR029072">
    <property type="entry name" value="YebC-like"/>
</dbReference>
<evidence type="ECO:0000313" key="6">
    <source>
        <dbReference type="Proteomes" id="UP000005627"/>
    </source>
</evidence>
<evidence type="ECO:0008006" key="7">
    <source>
        <dbReference type="Google" id="ProtNLM"/>
    </source>
</evidence>
<dbReference type="GO" id="GO:0099617">
    <property type="term" value="C:matrix side of mitochondrial inner membrane"/>
    <property type="evidence" value="ECO:0007669"/>
    <property type="project" value="EnsemblFungi"/>
</dbReference>
<dbReference type="KEGG" id="tdl:TDEL_0D02930"/>
<reference evidence="5 6" key="1">
    <citation type="journal article" date="2011" name="Proc. Natl. Acad. Sci. U.S.A.">
        <title>Evolutionary erosion of yeast sex chromosomes by mating-type switching accidents.</title>
        <authorList>
            <person name="Gordon J.L."/>
            <person name="Armisen D."/>
            <person name="Proux-Wera E."/>
            <person name="Oheigeartaigh S.S."/>
            <person name="Byrne K.P."/>
            <person name="Wolfe K.H."/>
        </authorList>
    </citation>
    <scope>NUCLEOTIDE SEQUENCE [LARGE SCALE GENOMIC DNA]</scope>
    <source>
        <strain evidence="6">ATCC 10662 / CBS 1146 / NBRC 0425 / NCYC 2629 / NRRL Y-866</strain>
    </source>
</reference>
<dbReference type="InParanoid" id="G8ZTD3"/>
<accession>G8ZTD3</accession>
<dbReference type="InterPro" id="IPR049083">
    <property type="entry name" value="TACO1_YebC_N"/>
</dbReference>
<dbReference type="PANTHER" id="PTHR12532">
    <property type="entry name" value="TRANSLATIONAL ACTIVATOR OF CYTOCHROME C OXIDASE 1"/>
    <property type="match status" value="1"/>
</dbReference>
<dbReference type="Pfam" id="PF20772">
    <property type="entry name" value="TACO1_YebC_N"/>
    <property type="match status" value="1"/>
</dbReference>
<evidence type="ECO:0000313" key="5">
    <source>
        <dbReference type="EMBL" id="CCE91877.1"/>
    </source>
</evidence>
<organism evidence="5 6">
    <name type="scientific">Torulaspora delbrueckii</name>
    <name type="common">Yeast</name>
    <name type="synonym">Candida colliculosa</name>
    <dbReference type="NCBI Taxonomy" id="4950"/>
    <lineage>
        <taxon>Eukaryota</taxon>
        <taxon>Fungi</taxon>
        <taxon>Dikarya</taxon>
        <taxon>Ascomycota</taxon>
        <taxon>Saccharomycotina</taxon>
        <taxon>Saccharomycetes</taxon>
        <taxon>Saccharomycetales</taxon>
        <taxon>Saccharomycetaceae</taxon>
        <taxon>Torulaspora</taxon>
    </lineage>
</organism>
<dbReference type="Proteomes" id="UP000005627">
    <property type="component" value="Chromosome 4"/>
</dbReference>
<comment type="subcellular location">
    <subcellularLocation>
        <location evidence="1">Mitochondrion</location>
    </subcellularLocation>
</comment>
<dbReference type="Gene3D" id="1.10.10.200">
    <property type="match status" value="1"/>
</dbReference>
<dbReference type="eggNOG" id="KOG2972">
    <property type="taxonomic scope" value="Eukaryota"/>
</dbReference>
<dbReference type="STRING" id="1076872.G8ZTD3"/>
<comment type="similarity">
    <text evidence="2">Belongs to the TACO1 family.</text>
</comment>
<dbReference type="OrthoDB" id="2017544at2759"/>
<dbReference type="InterPro" id="IPR026564">
    <property type="entry name" value="Transcrip_reg_TACO1-like_dom3"/>
</dbReference>
<dbReference type="HAMAP" id="MF_00693">
    <property type="entry name" value="Transcrip_reg_TACO1"/>
    <property type="match status" value="1"/>
</dbReference>
<dbReference type="InterPro" id="IPR048300">
    <property type="entry name" value="TACO1_YebC-like_2nd/3rd_dom"/>
</dbReference>
<dbReference type="FunCoup" id="G8ZTD3">
    <property type="interactions" value="330"/>
</dbReference>
<feature type="domain" description="TACO1/YebC-like N-terminal" evidence="4">
    <location>
        <begin position="27"/>
        <end position="99"/>
    </location>
</feature>
<dbReference type="AlphaFoldDB" id="G8ZTD3"/>
<evidence type="ECO:0000259" key="4">
    <source>
        <dbReference type="Pfam" id="PF20772"/>
    </source>
</evidence>
<dbReference type="Pfam" id="PF01709">
    <property type="entry name" value="Transcrip_reg"/>
    <property type="match status" value="1"/>
</dbReference>
<evidence type="ECO:0000256" key="1">
    <source>
        <dbReference type="ARBA" id="ARBA00004173"/>
    </source>
</evidence>
<dbReference type="EMBL" id="HE616745">
    <property type="protein sequence ID" value="CCE91877.1"/>
    <property type="molecule type" value="Genomic_DNA"/>
</dbReference>
<proteinExistence type="inferred from homology"/>